<comment type="caution">
    <text evidence="1">The sequence shown here is derived from an EMBL/GenBank/DDBJ whole genome shotgun (WGS) entry which is preliminary data.</text>
</comment>
<sequence length="77" mass="8717">MIITSPKALLNFQRYLNHLDRYKEAPDREHYINDDEDSTSLIASQFFNSSQGVLPFEILEDSSGGCDVSGDFNCALR</sequence>
<dbReference type="AlphaFoldDB" id="A0AAV1ITZ0"/>
<reference evidence="1 2" key="1">
    <citation type="submission" date="2023-11" db="EMBL/GenBank/DDBJ databases">
        <authorList>
            <person name="Okamura Y."/>
        </authorList>
    </citation>
    <scope>NUCLEOTIDE SEQUENCE [LARGE SCALE GENOMIC DNA]</scope>
</reference>
<protein>
    <submittedName>
        <fullName evidence="1">Uncharacterized protein</fullName>
    </submittedName>
</protein>
<dbReference type="Proteomes" id="UP001497472">
    <property type="component" value="Unassembled WGS sequence"/>
</dbReference>
<accession>A0AAV1ITZ0</accession>
<organism evidence="1 2">
    <name type="scientific">Leptosia nina</name>
    <dbReference type="NCBI Taxonomy" id="320188"/>
    <lineage>
        <taxon>Eukaryota</taxon>
        <taxon>Metazoa</taxon>
        <taxon>Ecdysozoa</taxon>
        <taxon>Arthropoda</taxon>
        <taxon>Hexapoda</taxon>
        <taxon>Insecta</taxon>
        <taxon>Pterygota</taxon>
        <taxon>Neoptera</taxon>
        <taxon>Endopterygota</taxon>
        <taxon>Lepidoptera</taxon>
        <taxon>Glossata</taxon>
        <taxon>Ditrysia</taxon>
        <taxon>Papilionoidea</taxon>
        <taxon>Pieridae</taxon>
        <taxon>Pierinae</taxon>
        <taxon>Leptosia</taxon>
    </lineage>
</organism>
<gene>
    <name evidence="1" type="ORF">LNINA_LOCUS698</name>
</gene>
<name>A0AAV1ITZ0_9NEOP</name>
<evidence type="ECO:0000313" key="1">
    <source>
        <dbReference type="EMBL" id="CAK1540662.1"/>
    </source>
</evidence>
<dbReference type="EMBL" id="CAVLEF010000001">
    <property type="protein sequence ID" value="CAK1540662.1"/>
    <property type="molecule type" value="Genomic_DNA"/>
</dbReference>
<keyword evidence="2" id="KW-1185">Reference proteome</keyword>
<proteinExistence type="predicted"/>
<evidence type="ECO:0000313" key="2">
    <source>
        <dbReference type="Proteomes" id="UP001497472"/>
    </source>
</evidence>